<organism evidence="8 9">
    <name type="scientific">Oculimacula yallundae</name>
    <dbReference type="NCBI Taxonomy" id="86028"/>
    <lineage>
        <taxon>Eukaryota</taxon>
        <taxon>Fungi</taxon>
        <taxon>Dikarya</taxon>
        <taxon>Ascomycota</taxon>
        <taxon>Pezizomycotina</taxon>
        <taxon>Leotiomycetes</taxon>
        <taxon>Helotiales</taxon>
        <taxon>Ploettnerulaceae</taxon>
        <taxon>Oculimacula</taxon>
    </lineage>
</organism>
<accession>A0ABR4CKW1</accession>
<name>A0ABR4CKW1_9HELO</name>
<dbReference type="PROSITE" id="PS51837">
    <property type="entry name" value="LITAF"/>
    <property type="match status" value="1"/>
</dbReference>
<evidence type="ECO:0000259" key="7">
    <source>
        <dbReference type="PROSITE" id="PS51837"/>
    </source>
</evidence>
<keyword evidence="9" id="KW-1185">Reference proteome</keyword>
<comment type="similarity">
    <text evidence="2">Belongs to the CDIP1/LITAF family.</text>
</comment>
<comment type="caution">
    <text evidence="8">The sequence shown here is derived from an EMBL/GenBank/DDBJ whole genome shotgun (WGS) entry which is preliminary data.</text>
</comment>
<dbReference type="InterPro" id="IPR037519">
    <property type="entry name" value="LITAF_fam"/>
</dbReference>
<evidence type="ECO:0000256" key="1">
    <source>
        <dbReference type="ARBA" id="ARBA00004170"/>
    </source>
</evidence>
<comment type="subcellular location">
    <subcellularLocation>
        <location evidence="1">Membrane</location>
        <topology evidence="1">Peripheral membrane protein</topology>
    </subcellularLocation>
</comment>
<evidence type="ECO:0000256" key="3">
    <source>
        <dbReference type="ARBA" id="ARBA00022723"/>
    </source>
</evidence>
<evidence type="ECO:0000313" key="9">
    <source>
        <dbReference type="Proteomes" id="UP001595075"/>
    </source>
</evidence>
<evidence type="ECO:0000256" key="4">
    <source>
        <dbReference type="ARBA" id="ARBA00022833"/>
    </source>
</evidence>
<dbReference type="PANTHER" id="PTHR23292">
    <property type="entry name" value="LIPOPOLYSACCHARIDE-INDUCED TUMOR NECROSIS FACTOR-ALPHA FACTOR"/>
    <property type="match status" value="1"/>
</dbReference>
<reference evidence="8 9" key="1">
    <citation type="journal article" date="2024" name="Commun. Biol.">
        <title>Comparative genomic analysis of thermophilic fungi reveals convergent evolutionary adaptations and gene losses.</title>
        <authorList>
            <person name="Steindorff A.S."/>
            <person name="Aguilar-Pontes M.V."/>
            <person name="Robinson A.J."/>
            <person name="Andreopoulos B."/>
            <person name="LaButti K."/>
            <person name="Kuo A."/>
            <person name="Mondo S."/>
            <person name="Riley R."/>
            <person name="Otillar R."/>
            <person name="Haridas S."/>
            <person name="Lipzen A."/>
            <person name="Grimwood J."/>
            <person name="Schmutz J."/>
            <person name="Clum A."/>
            <person name="Reid I.D."/>
            <person name="Moisan M.C."/>
            <person name="Butler G."/>
            <person name="Nguyen T.T.M."/>
            <person name="Dewar K."/>
            <person name="Conant G."/>
            <person name="Drula E."/>
            <person name="Henrissat B."/>
            <person name="Hansel C."/>
            <person name="Singer S."/>
            <person name="Hutchinson M.I."/>
            <person name="de Vries R.P."/>
            <person name="Natvig D.O."/>
            <person name="Powell A.J."/>
            <person name="Tsang A."/>
            <person name="Grigoriev I.V."/>
        </authorList>
    </citation>
    <scope>NUCLEOTIDE SEQUENCE [LARGE SCALE GENOMIC DNA]</scope>
    <source>
        <strain evidence="8 9">CBS 494.80</strain>
    </source>
</reference>
<keyword evidence="3" id="KW-0479">Metal-binding</keyword>
<keyword evidence="4" id="KW-0862">Zinc</keyword>
<feature type="region of interest" description="Disordered" evidence="6">
    <location>
        <begin position="113"/>
        <end position="141"/>
    </location>
</feature>
<dbReference type="Proteomes" id="UP001595075">
    <property type="component" value="Unassembled WGS sequence"/>
</dbReference>
<protein>
    <recommendedName>
        <fullName evidence="7">LITAF domain-containing protein</fullName>
    </recommendedName>
</protein>
<evidence type="ECO:0000256" key="2">
    <source>
        <dbReference type="ARBA" id="ARBA00005975"/>
    </source>
</evidence>
<proteinExistence type="inferred from homology"/>
<dbReference type="Pfam" id="PF10601">
    <property type="entry name" value="zf-LITAF-like"/>
    <property type="match status" value="1"/>
</dbReference>
<dbReference type="PANTHER" id="PTHR23292:SF6">
    <property type="entry name" value="FI16602P1-RELATED"/>
    <property type="match status" value="1"/>
</dbReference>
<gene>
    <name evidence="8" type="ORF">VTL71DRAFT_14550</name>
</gene>
<keyword evidence="5" id="KW-0472">Membrane</keyword>
<feature type="compositionally biased region" description="Polar residues" evidence="6">
    <location>
        <begin position="1"/>
        <end position="36"/>
    </location>
</feature>
<sequence>MSYQQAPNDPNNVNNHQYTTQQPMNTGHTMQQQQSPGIEMVPPPNYPSATGPNNEKQEYTQPQAQQHQQQQYQQDQQQYQQQEIHQQQGIPQQHIDPNQQKFYQENNGQPQQQFVVGATPGNADSNGNGKPKYQTATPLASLQGGPTPVDCPVCGVREMTRTEFVSGGSTHAWAALCCFCLCLGCIPYMVSSLKDCEHKCGSCGALLACWHRSGRTDVIAHATVPANGTSPAYK</sequence>
<feature type="region of interest" description="Disordered" evidence="6">
    <location>
        <begin position="1"/>
        <end position="91"/>
    </location>
</feature>
<feature type="compositionally biased region" description="Low complexity" evidence="6">
    <location>
        <begin position="59"/>
        <end position="91"/>
    </location>
</feature>
<evidence type="ECO:0000256" key="5">
    <source>
        <dbReference type="ARBA" id="ARBA00023136"/>
    </source>
</evidence>
<dbReference type="SMART" id="SM00714">
    <property type="entry name" value="LITAF"/>
    <property type="match status" value="1"/>
</dbReference>
<feature type="domain" description="LITAF" evidence="7">
    <location>
        <begin position="131"/>
        <end position="212"/>
    </location>
</feature>
<evidence type="ECO:0000313" key="8">
    <source>
        <dbReference type="EMBL" id="KAL2069871.1"/>
    </source>
</evidence>
<evidence type="ECO:0000256" key="6">
    <source>
        <dbReference type="SAM" id="MobiDB-lite"/>
    </source>
</evidence>
<dbReference type="EMBL" id="JAZHXI010000007">
    <property type="protein sequence ID" value="KAL2069871.1"/>
    <property type="molecule type" value="Genomic_DNA"/>
</dbReference>
<dbReference type="InterPro" id="IPR006629">
    <property type="entry name" value="LITAF"/>
</dbReference>
<feature type="compositionally biased region" description="Polar residues" evidence="6">
    <location>
        <begin position="122"/>
        <end position="140"/>
    </location>
</feature>